<dbReference type="AlphaFoldDB" id="A0A0A9FEZ7"/>
<accession>A0A0A9FEZ7</accession>
<protein>
    <submittedName>
        <fullName evidence="1">Uncharacterized protein</fullName>
    </submittedName>
</protein>
<reference evidence="1" key="1">
    <citation type="submission" date="2014-09" db="EMBL/GenBank/DDBJ databases">
        <authorList>
            <person name="Magalhaes I.L.F."/>
            <person name="Oliveira U."/>
            <person name="Santos F.R."/>
            <person name="Vidigal T.H.D.A."/>
            <person name="Brescovit A.D."/>
            <person name="Santos A.J."/>
        </authorList>
    </citation>
    <scope>NUCLEOTIDE SEQUENCE</scope>
    <source>
        <tissue evidence="1">Shoot tissue taken approximately 20 cm above the soil surface</tissue>
    </source>
</reference>
<reference evidence="1" key="2">
    <citation type="journal article" date="2015" name="Data Brief">
        <title>Shoot transcriptome of the giant reed, Arundo donax.</title>
        <authorList>
            <person name="Barrero R.A."/>
            <person name="Guerrero F.D."/>
            <person name="Moolhuijzen P."/>
            <person name="Goolsby J.A."/>
            <person name="Tidwell J."/>
            <person name="Bellgard S.E."/>
            <person name="Bellgard M.I."/>
        </authorList>
    </citation>
    <scope>NUCLEOTIDE SEQUENCE</scope>
    <source>
        <tissue evidence="1">Shoot tissue taken approximately 20 cm above the soil surface</tissue>
    </source>
</reference>
<proteinExistence type="predicted"/>
<evidence type="ECO:0000313" key="1">
    <source>
        <dbReference type="EMBL" id="JAE09809.1"/>
    </source>
</evidence>
<organism evidence="1">
    <name type="scientific">Arundo donax</name>
    <name type="common">Giant reed</name>
    <name type="synonym">Donax arundinaceus</name>
    <dbReference type="NCBI Taxonomy" id="35708"/>
    <lineage>
        <taxon>Eukaryota</taxon>
        <taxon>Viridiplantae</taxon>
        <taxon>Streptophyta</taxon>
        <taxon>Embryophyta</taxon>
        <taxon>Tracheophyta</taxon>
        <taxon>Spermatophyta</taxon>
        <taxon>Magnoliopsida</taxon>
        <taxon>Liliopsida</taxon>
        <taxon>Poales</taxon>
        <taxon>Poaceae</taxon>
        <taxon>PACMAD clade</taxon>
        <taxon>Arundinoideae</taxon>
        <taxon>Arundineae</taxon>
        <taxon>Arundo</taxon>
    </lineage>
</organism>
<name>A0A0A9FEZ7_ARUDO</name>
<dbReference type="EMBL" id="GBRH01188087">
    <property type="protein sequence ID" value="JAE09809.1"/>
    <property type="molecule type" value="Transcribed_RNA"/>
</dbReference>
<sequence length="54" mass="6479">MCSYYCIFFHSKHVRIDSKKKEHILLIFTTLAVLKDHLNYIVNLTNSFFIIVLF</sequence>